<accession>A0AAD4N2A6</accession>
<proteinExistence type="predicted"/>
<gene>
    <name evidence="1" type="ORF">DdX_09594</name>
</gene>
<organism evidence="1 2">
    <name type="scientific">Ditylenchus destructor</name>
    <dbReference type="NCBI Taxonomy" id="166010"/>
    <lineage>
        <taxon>Eukaryota</taxon>
        <taxon>Metazoa</taxon>
        <taxon>Ecdysozoa</taxon>
        <taxon>Nematoda</taxon>
        <taxon>Chromadorea</taxon>
        <taxon>Rhabditida</taxon>
        <taxon>Tylenchina</taxon>
        <taxon>Tylenchomorpha</taxon>
        <taxon>Sphaerularioidea</taxon>
        <taxon>Anguinidae</taxon>
        <taxon>Anguininae</taxon>
        <taxon>Ditylenchus</taxon>
    </lineage>
</organism>
<evidence type="ECO:0000313" key="1">
    <source>
        <dbReference type="EMBL" id="KAI1712505.1"/>
    </source>
</evidence>
<reference evidence="1" key="1">
    <citation type="submission" date="2022-01" db="EMBL/GenBank/DDBJ databases">
        <title>Genome Sequence Resource for Two Populations of Ditylenchus destructor, the Migratory Endoparasitic Phytonematode.</title>
        <authorList>
            <person name="Zhang H."/>
            <person name="Lin R."/>
            <person name="Xie B."/>
        </authorList>
    </citation>
    <scope>NUCLEOTIDE SEQUENCE</scope>
    <source>
        <strain evidence="1">BazhouSP</strain>
    </source>
</reference>
<dbReference type="AlphaFoldDB" id="A0AAD4N2A6"/>
<sequence length="457" mass="53382">MATLRDDLSLVPLTLESTDGEIIGLWRASVLVFNGGTMISLWEGKIMDNQNISRRGVKRRRAKSPQNQNTSLQRKKVNILGDTWLEALKFMTGSQWVQKCFVSRQVNGVAQRNISRLPKMVLDSANMYYIYETERKNEMNQLLKKNTIVAFDRRMQNKVTTEWFKSLGYTLIAPKGISPTNLLYGVKQSEDKWEYGRTIHASIYSPAQEQTLLTQNEMRSPWFHILRVKKPVVYYAQLNPVLNQQTWAYLAQFLKFIYDPMSYIKKVEMFAVNQKFIDLLECNIDSSNKEPRYIRCESFLLRRMADINDNVLSESTKWLQRNVRAKTISIRVHNLEEISDAYWLLSNFLLDPSGVKQCASETMQIHVDDPVAFLKILIKKFRTLPLVESAIPTIEISFSWLERNHDKICAYLYDLNDYKIDEDDDLYMISAEQNRMKILFEMDDGSYDQINVNIYSV</sequence>
<evidence type="ECO:0000313" key="2">
    <source>
        <dbReference type="Proteomes" id="UP001201812"/>
    </source>
</evidence>
<name>A0AAD4N2A6_9BILA</name>
<keyword evidence="2" id="KW-1185">Reference proteome</keyword>
<protein>
    <submittedName>
        <fullName evidence="1">Uncharacterized protein</fullName>
    </submittedName>
</protein>
<dbReference type="EMBL" id="JAKKPZ010000018">
    <property type="protein sequence ID" value="KAI1712505.1"/>
    <property type="molecule type" value="Genomic_DNA"/>
</dbReference>
<dbReference type="Proteomes" id="UP001201812">
    <property type="component" value="Unassembled WGS sequence"/>
</dbReference>
<comment type="caution">
    <text evidence="1">The sequence shown here is derived from an EMBL/GenBank/DDBJ whole genome shotgun (WGS) entry which is preliminary data.</text>
</comment>